<feature type="compositionally biased region" description="Polar residues" evidence="8">
    <location>
        <begin position="519"/>
        <end position="534"/>
    </location>
</feature>
<keyword evidence="10" id="KW-1185">Reference proteome</keyword>
<keyword evidence="3" id="KW-0158">Chromosome</keyword>
<dbReference type="CDD" id="cd17741">
    <property type="entry name" value="BRCT_nibrin"/>
    <property type="match status" value="1"/>
</dbReference>
<gene>
    <name evidence="11" type="primary">LOC108626237</name>
</gene>
<evidence type="ECO:0000256" key="5">
    <source>
        <dbReference type="ARBA" id="ARBA00023204"/>
    </source>
</evidence>
<evidence type="ECO:0000259" key="9">
    <source>
        <dbReference type="PROSITE" id="PS50006"/>
    </source>
</evidence>
<dbReference type="GO" id="GO:0007095">
    <property type="term" value="P:mitotic G2 DNA damage checkpoint signaling"/>
    <property type="evidence" value="ECO:0007669"/>
    <property type="project" value="InterPro"/>
</dbReference>
<evidence type="ECO:0000313" key="11">
    <source>
        <dbReference type="RefSeq" id="XP_017882303.1"/>
    </source>
</evidence>
<evidence type="ECO:0000256" key="8">
    <source>
        <dbReference type="SAM" id="MobiDB-lite"/>
    </source>
</evidence>
<feature type="compositionally biased region" description="Basic and acidic residues" evidence="8">
    <location>
        <begin position="433"/>
        <end position="445"/>
    </location>
</feature>
<keyword evidence="6" id="KW-0539">Nucleus</keyword>
<keyword evidence="5" id="KW-0234">DNA repair</keyword>
<dbReference type="CDD" id="cd22667">
    <property type="entry name" value="FHA_NBN"/>
    <property type="match status" value="1"/>
</dbReference>
<feature type="compositionally biased region" description="Polar residues" evidence="8">
    <location>
        <begin position="471"/>
        <end position="493"/>
    </location>
</feature>
<keyword evidence="4" id="KW-0227">DNA damage</keyword>
<feature type="region of interest" description="Disordered" evidence="8">
    <location>
        <begin position="426"/>
        <end position="445"/>
    </location>
</feature>
<dbReference type="Gene3D" id="2.60.200.20">
    <property type="match status" value="1"/>
</dbReference>
<dbReference type="RefSeq" id="XP_017882303.1">
    <property type="nucleotide sequence ID" value="XM_018026814.2"/>
</dbReference>
<feature type="compositionally biased region" description="Polar residues" evidence="8">
    <location>
        <begin position="613"/>
        <end position="631"/>
    </location>
</feature>
<feature type="compositionally biased region" description="Basic and acidic residues" evidence="8">
    <location>
        <begin position="737"/>
        <end position="746"/>
    </location>
</feature>
<proteinExistence type="inferred from homology"/>
<feature type="compositionally biased region" description="Polar residues" evidence="8">
    <location>
        <begin position="747"/>
        <end position="768"/>
    </location>
</feature>
<dbReference type="PANTHER" id="PTHR12162">
    <property type="entry name" value="NIBRIN-RELATED"/>
    <property type="match status" value="1"/>
</dbReference>
<comment type="subcellular location">
    <subcellularLocation>
        <location evidence="2">Chromosome</location>
    </subcellularLocation>
    <subcellularLocation>
        <location evidence="1">Nucleus</location>
    </subcellularLocation>
</comment>
<name>A0AAJ7N838_9HYME</name>
<evidence type="ECO:0000256" key="7">
    <source>
        <dbReference type="ARBA" id="ARBA00044757"/>
    </source>
</evidence>
<comment type="similarity">
    <text evidence="7">Belongs to the Nibrin family.</text>
</comment>
<evidence type="ECO:0000256" key="4">
    <source>
        <dbReference type="ARBA" id="ARBA00022763"/>
    </source>
</evidence>
<dbReference type="AlphaFoldDB" id="A0AAJ7N838"/>
<dbReference type="GO" id="GO:0030870">
    <property type="term" value="C:Mre11 complex"/>
    <property type="evidence" value="ECO:0007669"/>
    <property type="project" value="InterPro"/>
</dbReference>
<feature type="region of interest" description="Disordered" evidence="8">
    <location>
        <begin position="461"/>
        <end position="550"/>
    </location>
</feature>
<dbReference type="InterPro" id="IPR032429">
    <property type="entry name" value="Nibrin_BRCT2"/>
</dbReference>
<evidence type="ECO:0000256" key="3">
    <source>
        <dbReference type="ARBA" id="ARBA00022454"/>
    </source>
</evidence>
<dbReference type="InterPro" id="IPR008984">
    <property type="entry name" value="SMAD_FHA_dom_sf"/>
</dbReference>
<dbReference type="Pfam" id="PF00498">
    <property type="entry name" value="FHA"/>
    <property type="match status" value="1"/>
</dbReference>
<dbReference type="GeneID" id="108626237"/>
<dbReference type="PROSITE" id="PS50006">
    <property type="entry name" value="FHA_DOMAIN"/>
    <property type="match status" value="1"/>
</dbReference>
<dbReference type="InterPro" id="IPR000253">
    <property type="entry name" value="FHA_dom"/>
</dbReference>
<evidence type="ECO:0000256" key="6">
    <source>
        <dbReference type="ARBA" id="ARBA00023242"/>
    </source>
</evidence>
<dbReference type="Pfam" id="PF16508">
    <property type="entry name" value="NIBRIN_BRCT_II"/>
    <property type="match status" value="1"/>
</dbReference>
<dbReference type="InterPro" id="IPR040227">
    <property type="entry name" value="Nibrin-rel"/>
</dbReference>
<dbReference type="SUPFAM" id="SSF49879">
    <property type="entry name" value="SMAD/FHA domain"/>
    <property type="match status" value="1"/>
</dbReference>
<evidence type="ECO:0000256" key="1">
    <source>
        <dbReference type="ARBA" id="ARBA00004123"/>
    </source>
</evidence>
<dbReference type="KEGG" id="ccal:108626237"/>
<dbReference type="InterPro" id="IPR036420">
    <property type="entry name" value="BRCT_dom_sf"/>
</dbReference>
<dbReference type="CTD" id="44259"/>
<dbReference type="GO" id="GO:0000724">
    <property type="term" value="P:double-strand break repair via homologous recombination"/>
    <property type="evidence" value="ECO:0007669"/>
    <property type="project" value="TreeGrafter"/>
</dbReference>
<feature type="domain" description="FHA" evidence="9">
    <location>
        <begin position="19"/>
        <end position="73"/>
    </location>
</feature>
<evidence type="ECO:0000256" key="2">
    <source>
        <dbReference type="ARBA" id="ARBA00004286"/>
    </source>
</evidence>
<protein>
    <submittedName>
        <fullName evidence="11">Nibrin isoform X1</fullName>
    </submittedName>
</protein>
<accession>A0AAJ7N838</accession>
<dbReference type="InterPro" id="IPR043014">
    <property type="entry name" value="Nibrin_BRCT2_sf"/>
</dbReference>
<dbReference type="GO" id="GO:0003684">
    <property type="term" value="F:damaged DNA binding"/>
    <property type="evidence" value="ECO:0007669"/>
    <property type="project" value="TreeGrafter"/>
</dbReference>
<sequence>MWYINLKGRRVYLTPKEEFTFGRKSGDLSLPNDQSLSRLHASICVIPKKELKVGKPTSICIVKDLNSKYGSYILHGDNKTQISAEGYQLKDGDQIQLGLQDTILTVVHVPIVTLTSSLNHEDKTNLARLMTKYIDGVIANKWVKCCTHLTAVKPILTEKVTFAMAAGLPIVTLEYWEEMRFAMKNGQPLPDPKNYTPLIAESVINKNDVSLCPNMERKTLFADRIFVFLCKEQYESYRQIIELAGGNAVVYSRESFAIRDLCSPNVIVLQYPFTDASESTQNIVPDYDKICDALSACHRKMILATEIPISLLYCSTKRFCNPTFRMEKLLKQRAVKSDKSKVLVIDTQDPSSDVRILPNVISNIPVRVAVDHHKRSIQIIPDTCDNFNTQNNDSIPNQANDESTFLKSENVTVRKGARKRKAEIIPETVESLPQEKEESSGNEKGVRISFVDDVILIPDTNESPLKERNTNVHTSQKTVTCIPETNDSTQENTPESDDLNSSKRRKVSPAGNPVCIPETINSRSLNISSKSTQPHTHKNKSLTNEESSNSREIHDMLNQLPEIQLVPKKSTFSSVSKEKKDVATVDKDLTTEASNDRNKDKKGSQRIQIIPETPQNDFTNSDGNLMQTPTASSKDSSSSDVEISIVKSIINDVLEKKKDVETLDKNLTGEASNNRSRDKIRSSSEIEIVPETPEKNVENSEGNLMSTPTAFINDINNSVEIPIMEWQIPLNKEVDKNRNKSTEEHSNQIVTSSTASPNQQTTVPLRESSTPVFNRHSLCFRKPIGKTFKKAYCKRPHPYFNFAGGDKHLWKTHETT</sequence>
<dbReference type="GO" id="GO:0005694">
    <property type="term" value="C:chromosome"/>
    <property type="evidence" value="ECO:0007669"/>
    <property type="project" value="UniProtKB-SubCell"/>
</dbReference>
<dbReference type="Gene3D" id="3.40.50.10980">
    <property type="entry name" value="Nibrin, BRCT2 domain"/>
    <property type="match status" value="1"/>
</dbReference>
<feature type="compositionally biased region" description="Low complexity" evidence="8">
    <location>
        <begin position="632"/>
        <end position="641"/>
    </location>
</feature>
<dbReference type="PANTHER" id="PTHR12162:SF0">
    <property type="entry name" value="NIBRIN"/>
    <property type="match status" value="1"/>
</dbReference>
<organism evidence="10 11">
    <name type="scientific">Ceratina calcarata</name>
    <dbReference type="NCBI Taxonomy" id="156304"/>
    <lineage>
        <taxon>Eukaryota</taxon>
        <taxon>Metazoa</taxon>
        <taxon>Ecdysozoa</taxon>
        <taxon>Arthropoda</taxon>
        <taxon>Hexapoda</taxon>
        <taxon>Insecta</taxon>
        <taxon>Pterygota</taxon>
        <taxon>Neoptera</taxon>
        <taxon>Endopterygota</taxon>
        <taxon>Hymenoptera</taxon>
        <taxon>Apocrita</taxon>
        <taxon>Aculeata</taxon>
        <taxon>Apoidea</taxon>
        <taxon>Anthophila</taxon>
        <taxon>Apidae</taxon>
        <taxon>Ceratina</taxon>
        <taxon>Zadontomerus</taxon>
    </lineage>
</organism>
<evidence type="ECO:0000313" key="10">
    <source>
        <dbReference type="Proteomes" id="UP000694925"/>
    </source>
</evidence>
<dbReference type="Proteomes" id="UP000694925">
    <property type="component" value="Unplaced"/>
</dbReference>
<dbReference type="Gene3D" id="3.40.50.10190">
    <property type="entry name" value="BRCT domain"/>
    <property type="match status" value="1"/>
</dbReference>
<reference evidence="11" key="1">
    <citation type="submission" date="2025-08" db="UniProtKB">
        <authorList>
            <consortium name="RefSeq"/>
        </authorList>
    </citation>
    <scope>IDENTIFICATION</scope>
    <source>
        <tissue evidence="11">Whole body</tissue>
    </source>
</reference>
<feature type="region of interest" description="Disordered" evidence="8">
    <location>
        <begin position="737"/>
        <end position="768"/>
    </location>
</feature>
<feature type="compositionally biased region" description="Basic and acidic residues" evidence="8">
    <location>
        <begin position="576"/>
        <end position="603"/>
    </location>
</feature>
<feature type="region of interest" description="Disordered" evidence="8">
    <location>
        <begin position="570"/>
        <end position="641"/>
    </location>
</feature>